<feature type="chain" id="PRO_5046166279" evidence="2">
    <location>
        <begin position="35"/>
        <end position="885"/>
    </location>
</feature>
<feature type="repeat" description="TPR" evidence="1">
    <location>
        <begin position="270"/>
        <end position="303"/>
    </location>
</feature>
<dbReference type="Pfam" id="PF12770">
    <property type="entry name" value="CHAT"/>
    <property type="match status" value="1"/>
</dbReference>
<keyword evidence="1" id="KW-0802">TPR repeat</keyword>
<evidence type="ECO:0000259" key="3">
    <source>
        <dbReference type="Pfam" id="PF12770"/>
    </source>
</evidence>
<dbReference type="InterPro" id="IPR024983">
    <property type="entry name" value="CHAT_dom"/>
</dbReference>
<keyword evidence="5" id="KW-1185">Reference proteome</keyword>
<dbReference type="EMBL" id="JBHZOL010000042">
    <property type="protein sequence ID" value="MFE4105910.1"/>
    <property type="molecule type" value="Genomic_DNA"/>
</dbReference>
<dbReference type="Gene3D" id="1.25.40.10">
    <property type="entry name" value="Tetratricopeptide repeat domain"/>
    <property type="match status" value="3"/>
</dbReference>
<reference evidence="4 5" key="1">
    <citation type="submission" date="2024-10" db="EMBL/GenBank/DDBJ databases">
        <authorList>
            <person name="Ratan Roy A."/>
            <person name="Morales Sandoval P.H."/>
            <person name="De Los Santos Villalobos S."/>
            <person name="Chakraborty S."/>
            <person name="Mukherjee J."/>
        </authorList>
    </citation>
    <scope>NUCLEOTIDE SEQUENCE [LARGE SCALE GENOMIC DNA]</scope>
    <source>
        <strain evidence="4 5">S1</strain>
    </source>
</reference>
<dbReference type="InterPro" id="IPR019734">
    <property type="entry name" value="TPR_rpt"/>
</dbReference>
<dbReference type="Proteomes" id="UP001600165">
    <property type="component" value="Unassembled WGS sequence"/>
</dbReference>
<keyword evidence="2" id="KW-0732">Signal</keyword>
<dbReference type="SUPFAM" id="SSF48452">
    <property type="entry name" value="TPR-like"/>
    <property type="match status" value="2"/>
</dbReference>
<evidence type="ECO:0000256" key="2">
    <source>
        <dbReference type="SAM" id="SignalP"/>
    </source>
</evidence>
<sequence>MPFLRFPKVPPRLFAVALASMSFLLVVIASPVTAHTAAALWPAPAAKTAVALDPGEAFDASSLIEQGKTLFAAGRLAEAAQIWQQAQQHYQTQGNGLEQARSLHYLALAYLNLGQWEAATSANANSLSLLQGLSPATETVRSLLAAGFNTQGNLQLALGQPEAALATWQQTEDLHKNLGDTTGQLGSQINQAKALQALGYYRRSQTLLERALDSLQAEADQTIKATGLRLLGIALHSVGNLAQAQTLLEQSLSLTQQLAATQPVFTHQVSPTLLSLGNTLRALQASDAALERYQQAAALAPSALFRVEALLNQLSLQLEMDQSAAAEALLPQIQADLATLPPSREAVYAEVNFAANLMALSAATNRRRQSPDLTAELLSPRQIAQRLVAAITAAKTLQDLRAETYALEQLGHLYESLGQWPDAKTATQQAITLAESMKATDIAAPAQWQLGRILHQQGQTAAAIAAYSRAVEHLQALRQELVALNPDLQFSFKENVEPVYRELVALLLTSHPSQTNLQQARELIEALQLAEINNFFRQACLKASPRAIDTVDPEAAVIYPIILPDRLAVVVSRPGQPLFHFETQLPQADVEQVIGELQLYLNPHFFEQDRLRLSQQLYDWLIRPAEAALAESQIQTLVFVLDGSLRNLPMAALYDGDQYLIERYSIALSPGLQLLEPRSLNTQRLKALTAGLSQSQQGFSALPAVEVELDQVADTLPATQLLNQRFTTQQLRQSLNDFPFPIVHLATHGQFSSAAEETFLVTWDGRINVTALDELLQPRVQNPNQPLELLVLSACQTAAGDSRAALGLAGMALRSGARSTLATLWQVNDASTAKLMGEFYRQLTQHPENTKAEALRLAQLTLLHEEDMTHHPFYWAPFVLIGNWL</sequence>
<organism evidence="4 5">
    <name type="scientific">Almyronema epifaneia S1</name>
    <dbReference type="NCBI Taxonomy" id="2991925"/>
    <lineage>
        <taxon>Bacteria</taxon>
        <taxon>Bacillati</taxon>
        <taxon>Cyanobacteriota</taxon>
        <taxon>Cyanophyceae</taxon>
        <taxon>Nodosilineales</taxon>
        <taxon>Nodosilineaceae</taxon>
        <taxon>Almyronema</taxon>
        <taxon>Almyronema epifaneia</taxon>
    </lineage>
</organism>
<evidence type="ECO:0000313" key="5">
    <source>
        <dbReference type="Proteomes" id="UP001600165"/>
    </source>
</evidence>
<dbReference type="InterPro" id="IPR011990">
    <property type="entry name" value="TPR-like_helical_dom_sf"/>
</dbReference>
<gene>
    <name evidence="4" type="ORF">ACFVKH_06460</name>
</gene>
<protein>
    <submittedName>
        <fullName evidence="4">CHAT domain-containing protein</fullName>
    </submittedName>
</protein>
<name>A0ABW6IE47_9CYAN</name>
<dbReference type="Pfam" id="PF13181">
    <property type="entry name" value="TPR_8"/>
    <property type="match status" value="1"/>
</dbReference>
<feature type="repeat" description="TPR" evidence="1">
    <location>
        <begin position="404"/>
        <end position="437"/>
    </location>
</feature>
<evidence type="ECO:0000256" key="1">
    <source>
        <dbReference type="PROSITE-ProRule" id="PRU00339"/>
    </source>
</evidence>
<evidence type="ECO:0000313" key="4">
    <source>
        <dbReference type="EMBL" id="MFE4105910.1"/>
    </source>
</evidence>
<comment type="caution">
    <text evidence="4">The sequence shown here is derived from an EMBL/GenBank/DDBJ whole genome shotgun (WGS) entry which is preliminary data.</text>
</comment>
<dbReference type="SMART" id="SM00028">
    <property type="entry name" value="TPR"/>
    <property type="match status" value="7"/>
</dbReference>
<feature type="domain" description="CHAT" evidence="3">
    <location>
        <begin position="612"/>
        <end position="883"/>
    </location>
</feature>
<proteinExistence type="predicted"/>
<accession>A0ABW6IE47</accession>
<dbReference type="PANTHER" id="PTHR10098">
    <property type="entry name" value="RAPSYN-RELATED"/>
    <property type="match status" value="1"/>
</dbReference>
<dbReference type="PANTHER" id="PTHR10098:SF112">
    <property type="entry name" value="SLR0380 PROTEIN"/>
    <property type="match status" value="1"/>
</dbReference>
<feature type="signal peptide" evidence="2">
    <location>
        <begin position="1"/>
        <end position="34"/>
    </location>
</feature>
<dbReference type="PROSITE" id="PS50005">
    <property type="entry name" value="TPR"/>
    <property type="match status" value="2"/>
</dbReference>
<dbReference type="RefSeq" id="WP_377963156.1">
    <property type="nucleotide sequence ID" value="NZ_JBHZOL010000042.1"/>
</dbReference>